<dbReference type="AlphaFoldDB" id="A0A2M6YD47"/>
<feature type="domain" description="DDH" evidence="1">
    <location>
        <begin position="58"/>
        <end position="252"/>
    </location>
</feature>
<dbReference type="InterPro" id="IPR051319">
    <property type="entry name" value="Oligoribo/pAp-PDE_c-di-AMP_PDE"/>
</dbReference>
<evidence type="ECO:0000313" key="4">
    <source>
        <dbReference type="Proteomes" id="UP000229896"/>
    </source>
</evidence>
<reference evidence="4" key="1">
    <citation type="submission" date="2017-09" db="EMBL/GenBank/DDBJ databases">
        <title>Depth-based differentiation of microbial function through sediment-hosted aquifers and enrichment of novel symbionts in the deep terrestrial subsurface.</title>
        <authorList>
            <person name="Probst A.J."/>
            <person name="Ladd B."/>
            <person name="Jarett J.K."/>
            <person name="Geller-Mcgrath D.E."/>
            <person name="Sieber C.M.K."/>
            <person name="Emerson J.B."/>
            <person name="Anantharaman K."/>
            <person name="Thomas B.C."/>
            <person name="Malmstrom R."/>
            <person name="Stieglmeier M."/>
            <person name="Klingl A."/>
            <person name="Woyke T."/>
            <person name="Ryan C.M."/>
            <person name="Banfield J.F."/>
        </authorList>
    </citation>
    <scope>NUCLEOTIDE SEQUENCE [LARGE SCALE GENOMIC DNA]</scope>
</reference>
<protein>
    <recommendedName>
        <fullName evidence="5">DDH domain-containing protein</fullName>
    </recommendedName>
</protein>
<dbReference type="InterPro" id="IPR038763">
    <property type="entry name" value="DHH_sf"/>
</dbReference>
<organism evidence="3 4">
    <name type="scientific">Candidatus Berkelbacteria bacterium CG08_land_8_20_14_0_20_39_8</name>
    <dbReference type="NCBI Taxonomy" id="1974511"/>
    <lineage>
        <taxon>Bacteria</taxon>
        <taxon>Candidatus Berkelbacteria</taxon>
    </lineage>
</organism>
<dbReference type="SUPFAM" id="SSF64182">
    <property type="entry name" value="DHH phosphoesterases"/>
    <property type="match status" value="1"/>
</dbReference>
<comment type="caution">
    <text evidence="3">The sequence shown here is derived from an EMBL/GenBank/DDBJ whole genome shotgun (WGS) entry which is preliminary data.</text>
</comment>
<gene>
    <name evidence="3" type="ORF">COT12_00095</name>
</gene>
<proteinExistence type="predicted"/>
<evidence type="ECO:0000259" key="1">
    <source>
        <dbReference type="Pfam" id="PF01368"/>
    </source>
</evidence>
<dbReference type="EMBL" id="PEXI01000004">
    <property type="protein sequence ID" value="PIU24622.1"/>
    <property type="molecule type" value="Genomic_DNA"/>
</dbReference>
<accession>A0A2M6YD47</accession>
<evidence type="ECO:0000259" key="2">
    <source>
        <dbReference type="Pfam" id="PF02272"/>
    </source>
</evidence>
<name>A0A2M6YD47_9BACT</name>
<feature type="domain" description="DHHA1" evidence="2">
    <location>
        <begin position="332"/>
        <end position="411"/>
    </location>
</feature>
<sequence>MQHRYFIISSFSLFRVKIDKLFSIRYDPMLMKKWILMEASMELSPKQQIVEAIRGAENILLLTHRDPDGDAIGSMVAFSEALSKLDKKTFSVCADKISLVFAYLPIEKIQPELSGRRDFIISLDVSKVSAEKFLYKVEDNHINFVVTPKKGEFSPQMVSFPAGKFKFDLILVIDCQDLDRIGAPYEQNSDLFYETPIINIDHHAGNDHFGKINLVDLTATSTCEILVSIFESLSKDTSLLTPEIATALLTGIITDTNSFQNQNTTPKSLTVAAQLIAANADQREIIKRIYKTRTLATLRLWGKVLSNIRDEMNYRFVWSKIEKSDFVVTQSSPTDIEGVIDDLLKTATGVDFVMLLTEKDDGVHGSLRSVKKGIDVSSIAKIFGGGGHAMAAGFIIDKNDPAMNVDQVIGRIRDYQKSVDGDH</sequence>
<dbReference type="Gene3D" id="3.90.1640.10">
    <property type="entry name" value="inorganic pyrophosphatase (n-terminal core)"/>
    <property type="match status" value="2"/>
</dbReference>
<dbReference type="Gene3D" id="3.10.310.30">
    <property type="match status" value="1"/>
</dbReference>
<dbReference type="Proteomes" id="UP000229896">
    <property type="component" value="Unassembled WGS sequence"/>
</dbReference>
<dbReference type="PANTHER" id="PTHR47618:SF1">
    <property type="entry name" value="BIFUNCTIONAL OLIGORIBONUCLEASE AND PAP PHOSPHATASE NRNA"/>
    <property type="match status" value="1"/>
</dbReference>
<dbReference type="GO" id="GO:0003676">
    <property type="term" value="F:nucleic acid binding"/>
    <property type="evidence" value="ECO:0007669"/>
    <property type="project" value="InterPro"/>
</dbReference>
<dbReference type="Pfam" id="PF01368">
    <property type="entry name" value="DHH"/>
    <property type="match status" value="1"/>
</dbReference>
<dbReference type="Pfam" id="PF02272">
    <property type="entry name" value="DHHA1"/>
    <property type="match status" value="1"/>
</dbReference>
<dbReference type="InterPro" id="IPR001667">
    <property type="entry name" value="DDH_dom"/>
</dbReference>
<dbReference type="InterPro" id="IPR003156">
    <property type="entry name" value="DHHA1_dom"/>
</dbReference>
<evidence type="ECO:0000313" key="3">
    <source>
        <dbReference type="EMBL" id="PIU24622.1"/>
    </source>
</evidence>
<dbReference type="PANTHER" id="PTHR47618">
    <property type="entry name" value="BIFUNCTIONAL OLIGORIBONUCLEASE AND PAP PHOSPHATASE NRNA"/>
    <property type="match status" value="1"/>
</dbReference>
<evidence type="ECO:0008006" key="5">
    <source>
        <dbReference type="Google" id="ProtNLM"/>
    </source>
</evidence>